<dbReference type="RefSeq" id="WP_032541830.1">
    <property type="nucleotide sequence ID" value="NZ_CABJEQ010000006.1"/>
</dbReference>
<comment type="caution">
    <text evidence="1">The sequence shown here is derived from an EMBL/GenBank/DDBJ whole genome shotgun (WGS) entry which is preliminary data.</text>
</comment>
<evidence type="ECO:0000313" key="1">
    <source>
        <dbReference type="EMBL" id="RHH09142.1"/>
    </source>
</evidence>
<protein>
    <submittedName>
        <fullName evidence="1">Uncharacterized protein</fullName>
    </submittedName>
</protein>
<dbReference type="EMBL" id="QRJE01000025">
    <property type="protein sequence ID" value="RHH09142.1"/>
    <property type="molecule type" value="Genomic_DNA"/>
</dbReference>
<accession>A0A0I9RMB6</accession>
<name>A0A0I9RMB6_BACFG</name>
<sequence length="94" mass="11074">MNASFSSGCSVKPVKPYITESPEEEENKRKRAGFRRTAIYWRTDITDLRHMGKSYRQMQAFFSPTFRAARNESILRSSDNQIVKWLKRNFPPVK</sequence>
<reference evidence="1 2" key="1">
    <citation type="submission" date="2018-08" db="EMBL/GenBank/DDBJ databases">
        <title>A genome reference for cultivated species of the human gut microbiota.</title>
        <authorList>
            <person name="Zou Y."/>
            <person name="Xue W."/>
            <person name="Luo G."/>
        </authorList>
    </citation>
    <scope>NUCLEOTIDE SEQUENCE [LARGE SCALE GENOMIC DNA]</scope>
    <source>
        <strain evidence="1 2">AM18-6</strain>
    </source>
</reference>
<proteinExistence type="predicted"/>
<evidence type="ECO:0000313" key="2">
    <source>
        <dbReference type="Proteomes" id="UP000266644"/>
    </source>
</evidence>
<organism evidence="1 2">
    <name type="scientific">Bacteroides fragilis</name>
    <dbReference type="NCBI Taxonomy" id="817"/>
    <lineage>
        <taxon>Bacteria</taxon>
        <taxon>Pseudomonadati</taxon>
        <taxon>Bacteroidota</taxon>
        <taxon>Bacteroidia</taxon>
        <taxon>Bacteroidales</taxon>
        <taxon>Bacteroidaceae</taxon>
        <taxon>Bacteroides</taxon>
    </lineage>
</organism>
<dbReference type="AlphaFoldDB" id="A0A0I9RMB6"/>
<gene>
    <name evidence="1" type="ORF">DW228_15615</name>
</gene>
<dbReference type="Proteomes" id="UP000266644">
    <property type="component" value="Unassembled WGS sequence"/>
</dbReference>